<keyword evidence="4" id="KW-0804">Transcription</keyword>
<comment type="subcellular location">
    <subcellularLocation>
        <location evidence="1">Nucleus</location>
    </subcellularLocation>
</comment>
<dbReference type="PANTHER" id="PTHR13690">
    <property type="entry name" value="TRANSCRIPTION FACTOR POSF21-RELATED"/>
    <property type="match status" value="1"/>
</dbReference>
<reference evidence="8" key="2">
    <citation type="submission" date="2020-08" db="EMBL/GenBank/DDBJ databases">
        <title>Plant Genome Project.</title>
        <authorList>
            <person name="Zhang R.-G."/>
        </authorList>
    </citation>
    <scope>NUCLEOTIDE SEQUENCE</scope>
    <source>
        <strain evidence="8">Huo1</strain>
        <tissue evidence="8">Leaf</tissue>
    </source>
</reference>
<feature type="region of interest" description="Disordered" evidence="6">
    <location>
        <begin position="361"/>
        <end position="402"/>
    </location>
</feature>
<gene>
    <name evidence="8" type="ORF">SASPL_100747</name>
</gene>
<dbReference type="Gene3D" id="1.20.5.170">
    <property type="match status" value="1"/>
</dbReference>
<evidence type="ECO:0000256" key="1">
    <source>
        <dbReference type="ARBA" id="ARBA00004123"/>
    </source>
</evidence>
<keyword evidence="5" id="KW-0539">Nucleus</keyword>
<dbReference type="SMART" id="SM00338">
    <property type="entry name" value="BRLZ"/>
    <property type="match status" value="1"/>
</dbReference>
<proteinExistence type="predicted"/>
<dbReference type="InterPro" id="IPR004827">
    <property type="entry name" value="bZIP"/>
</dbReference>
<evidence type="ECO:0000256" key="5">
    <source>
        <dbReference type="ARBA" id="ARBA00023242"/>
    </source>
</evidence>
<name>A0A8X9ACR7_SALSN</name>
<dbReference type="GO" id="GO:0003700">
    <property type="term" value="F:DNA-binding transcription factor activity"/>
    <property type="evidence" value="ECO:0007669"/>
    <property type="project" value="InterPro"/>
</dbReference>
<protein>
    <recommendedName>
        <fullName evidence="7">BZIP domain-containing protein</fullName>
    </recommendedName>
</protein>
<dbReference type="PROSITE" id="PS50217">
    <property type="entry name" value="BZIP"/>
    <property type="match status" value="1"/>
</dbReference>
<feature type="compositionally biased region" description="Polar residues" evidence="6">
    <location>
        <begin position="382"/>
        <end position="402"/>
    </location>
</feature>
<keyword evidence="3" id="KW-0238">DNA-binding</keyword>
<comment type="caution">
    <text evidence="8">The sequence shown here is derived from an EMBL/GenBank/DDBJ whole genome shotgun (WGS) entry which is preliminary data.</text>
</comment>
<keyword evidence="2" id="KW-0805">Transcription regulation</keyword>
<dbReference type="GO" id="GO:0003677">
    <property type="term" value="F:DNA binding"/>
    <property type="evidence" value="ECO:0007669"/>
    <property type="project" value="UniProtKB-KW"/>
</dbReference>
<dbReference type="AlphaFoldDB" id="A0A8X9ACR7"/>
<dbReference type="PANTHER" id="PTHR13690:SF86">
    <property type="entry name" value="TRANSCRIPTION FACTOR VIP1"/>
    <property type="match status" value="1"/>
</dbReference>
<dbReference type="InterPro" id="IPR046347">
    <property type="entry name" value="bZIP_sf"/>
</dbReference>
<dbReference type="CDD" id="cd14703">
    <property type="entry name" value="bZIP_plant_RF2"/>
    <property type="match status" value="1"/>
</dbReference>
<evidence type="ECO:0000256" key="6">
    <source>
        <dbReference type="SAM" id="MobiDB-lite"/>
    </source>
</evidence>
<dbReference type="EMBL" id="PNBA02000001">
    <property type="protein sequence ID" value="KAG6435866.1"/>
    <property type="molecule type" value="Genomic_DNA"/>
</dbReference>
<dbReference type="GO" id="GO:0005634">
    <property type="term" value="C:nucleus"/>
    <property type="evidence" value="ECO:0007669"/>
    <property type="project" value="UniProtKB-SubCell"/>
</dbReference>
<evidence type="ECO:0000256" key="3">
    <source>
        <dbReference type="ARBA" id="ARBA00023125"/>
    </source>
</evidence>
<dbReference type="SUPFAM" id="SSF57959">
    <property type="entry name" value="Leucine zipper domain"/>
    <property type="match status" value="1"/>
</dbReference>
<evidence type="ECO:0000313" key="9">
    <source>
        <dbReference type="Proteomes" id="UP000298416"/>
    </source>
</evidence>
<evidence type="ECO:0000256" key="4">
    <source>
        <dbReference type="ARBA" id="ARBA00023163"/>
    </source>
</evidence>
<feature type="compositionally biased region" description="Pro residues" evidence="6">
    <location>
        <begin position="371"/>
        <end position="380"/>
    </location>
</feature>
<evidence type="ECO:0000256" key="2">
    <source>
        <dbReference type="ARBA" id="ARBA00023015"/>
    </source>
</evidence>
<evidence type="ECO:0000313" key="8">
    <source>
        <dbReference type="EMBL" id="KAG6435866.1"/>
    </source>
</evidence>
<dbReference type="Proteomes" id="UP000298416">
    <property type="component" value="Unassembled WGS sequence"/>
</dbReference>
<feature type="region of interest" description="Disordered" evidence="6">
    <location>
        <begin position="1"/>
        <end position="22"/>
    </location>
</feature>
<evidence type="ECO:0000259" key="7">
    <source>
        <dbReference type="PROSITE" id="PS50217"/>
    </source>
</evidence>
<sequence length="402" mass="44598">MMDVDPKFGNSAYNPGRADLDQISDAPTRVPFHRRAHSETFFRFPDLDDILVDGVLADLNLETPPSIQAPQQKRSDGLAHLRSLSVDADFFEGLVLDGPPSAEAAPPGPRHRHSNSMDEYSSATSSCEVDSNAKKSVAADRLAELALIDPKRAKRFYFDPFFASVDSILVMIYLDYVSALPCGVDGFRFCVENYVTVIVCGLCELCICYLLLEVYWCIDLEGCWLCRILANRQSAARSKERKTRYTGELERKVQTLQSEATTLSAKITLLQQGTLAGAVMVKQTITSVSVFYNVFKLFSHMQLQCVGKCTLVSRDTSALTAENKELKLKLQAMEQQAHLRDALNEALRNELQWLKIAAGQMHGSNGSSRGPPSPFSPLQPPTTNYYAQQQQHTSTNSAKQEG</sequence>
<reference evidence="8" key="1">
    <citation type="submission" date="2018-01" db="EMBL/GenBank/DDBJ databases">
        <authorList>
            <person name="Mao J.F."/>
        </authorList>
    </citation>
    <scope>NUCLEOTIDE SEQUENCE</scope>
    <source>
        <strain evidence="8">Huo1</strain>
        <tissue evidence="8">Leaf</tissue>
    </source>
</reference>
<dbReference type="Pfam" id="PF00170">
    <property type="entry name" value="bZIP_1"/>
    <property type="match status" value="1"/>
</dbReference>
<feature type="domain" description="BZIP" evidence="7">
    <location>
        <begin position="227"/>
        <end position="272"/>
    </location>
</feature>
<dbReference type="InterPro" id="IPR044759">
    <property type="entry name" value="bZIP_RF2"/>
</dbReference>
<accession>A0A8X9ACR7</accession>
<keyword evidence="9" id="KW-1185">Reference proteome</keyword>
<organism evidence="8">
    <name type="scientific">Salvia splendens</name>
    <name type="common">Scarlet sage</name>
    <dbReference type="NCBI Taxonomy" id="180675"/>
    <lineage>
        <taxon>Eukaryota</taxon>
        <taxon>Viridiplantae</taxon>
        <taxon>Streptophyta</taxon>
        <taxon>Embryophyta</taxon>
        <taxon>Tracheophyta</taxon>
        <taxon>Spermatophyta</taxon>
        <taxon>Magnoliopsida</taxon>
        <taxon>eudicotyledons</taxon>
        <taxon>Gunneridae</taxon>
        <taxon>Pentapetalae</taxon>
        <taxon>asterids</taxon>
        <taxon>lamiids</taxon>
        <taxon>Lamiales</taxon>
        <taxon>Lamiaceae</taxon>
        <taxon>Nepetoideae</taxon>
        <taxon>Mentheae</taxon>
        <taxon>Salviinae</taxon>
        <taxon>Salvia</taxon>
        <taxon>Salvia subgen. Calosphace</taxon>
        <taxon>core Calosphace</taxon>
    </lineage>
</organism>